<dbReference type="GO" id="GO:0006508">
    <property type="term" value="P:proteolysis"/>
    <property type="evidence" value="ECO:0007669"/>
    <property type="project" value="InterPro"/>
</dbReference>
<dbReference type="GO" id="GO:0070573">
    <property type="term" value="F:metallodipeptidase activity"/>
    <property type="evidence" value="ECO:0007669"/>
    <property type="project" value="InterPro"/>
</dbReference>
<dbReference type="Proteomes" id="UP000820818">
    <property type="component" value="Linkage Group LG10"/>
</dbReference>
<proteinExistence type="predicted"/>
<dbReference type="InterPro" id="IPR032466">
    <property type="entry name" value="Metal_Hydrolase"/>
</dbReference>
<gene>
    <name evidence="1" type="ORF">GHT06_022636</name>
</gene>
<protein>
    <submittedName>
        <fullName evidence="1">Uncharacterized protein</fullName>
    </submittedName>
</protein>
<dbReference type="PANTHER" id="PTHR10443:SF12">
    <property type="entry name" value="DIPEPTIDASE"/>
    <property type="match status" value="1"/>
</dbReference>
<comment type="caution">
    <text evidence="1">The sequence shown here is derived from an EMBL/GenBank/DDBJ whole genome shotgun (WGS) entry which is preliminary data.</text>
</comment>
<evidence type="ECO:0000313" key="1">
    <source>
        <dbReference type="EMBL" id="KAI9552274.1"/>
    </source>
</evidence>
<dbReference type="AlphaFoldDB" id="A0AAD5KHD4"/>
<sequence length="127" mass="14048">MKQLPQFTSSKACKQRGCIISAVLVLGRNAFLPSKEQDSGEKKEGAPELDHLSRAFWSAYLGCTTQYKDAVSKTWEQIDVVHRMADAIPTNLRVRVRYICARVDNSQVDDPDGAAVHDGLTPFGKVP</sequence>
<reference evidence="1 2" key="1">
    <citation type="submission" date="2022-05" db="EMBL/GenBank/DDBJ databases">
        <title>A multi-omics perspective on studying reproductive biology in Daphnia sinensis.</title>
        <authorList>
            <person name="Jia J."/>
        </authorList>
    </citation>
    <scope>NUCLEOTIDE SEQUENCE [LARGE SCALE GENOMIC DNA]</scope>
    <source>
        <strain evidence="1 2">WSL</strain>
    </source>
</reference>
<dbReference type="InterPro" id="IPR008257">
    <property type="entry name" value="Pept_M19"/>
</dbReference>
<dbReference type="SUPFAM" id="SSF51556">
    <property type="entry name" value="Metallo-dependent hydrolases"/>
    <property type="match status" value="1"/>
</dbReference>
<keyword evidence="2" id="KW-1185">Reference proteome</keyword>
<accession>A0AAD5KHD4</accession>
<dbReference type="EMBL" id="WJBH02000010">
    <property type="protein sequence ID" value="KAI9552274.1"/>
    <property type="molecule type" value="Genomic_DNA"/>
</dbReference>
<organism evidence="1 2">
    <name type="scientific">Daphnia sinensis</name>
    <dbReference type="NCBI Taxonomy" id="1820382"/>
    <lineage>
        <taxon>Eukaryota</taxon>
        <taxon>Metazoa</taxon>
        <taxon>Ecdysozoa</taxon>
        <taxon>Arthropoda</taxon>
        <taxon>Crustacea</taxon>
        <taxon>Branchiopoda</taxon>
        <taxon>Diplostraca</taxon>
        <taxon>Cladocera</taxon>
        <taxon>Anomopoda</taxon>
        <taxon>Daphniidae</taxon>
        <taxon>Daphnia</taxon>
        <taxon>Daphnia similis group</taxon>
    </lineage>
</organism>
<evidence type="ECO:0000313" key="2">
    <source>
        <dbReference type="Proteomes" id="UP000820818"/>
    </source>
</evidence>
<name>A0AAD5KHD4_9CRUS</name>
<dbReference type="PANTHER" id="PTHR10443">
    <property type="entry name" value="MICROSOMAL DIPEPTIDASE"/>
    <property type="match status" value="1"/>
</dbReference>
<dbReference type="Gene3D" id="3.20.20.140">
    <property type="entry name" value="Metal-dependent hydrolases"/>
    <property type="match status" value="1"/>
</dbReference>